<evidence type="ECO:0000256" key="1">
    <source>
        <dbReference type="ARBA" id="ARBA00001255"/>
    </source>
</evidence>
<evidence type="ECO:0000256" key="2">
    <source>
        <dbReference type="ARBA" id="ARBA00007240"/>
    </source>
</evidence>
<dbReference type="EMBL" id="LFJN01000014">
    <property type="protein sequence ID" value="KPI39617.1"/>
    <property type="molecule type" value="Genomic_DNA"/>
</dbReference>
<dbReference type="Pfam" id="PF05691">
    <property type="entry name" value="Raffinose_syn"/>
    <property type="match status" value="1"/>
</dbReference>
<comment type="caution">
    <text evidence="6">The sequence shown here is derived from an EMBL/GenBank/DDBJ whole genome shotgun (WGS) entry which is preliminary data.</text>
</comment>
<dbReference type="AlphaFoldDB" id="A0A0N1HAG4"/>
<gene>
    <name evidence="6" type="ORF">AB675_3287</name>
</gene>
<dbReference type="STRING" id="1664694.A0A0N1HAG4"/>
<dbReference type="PANTHER" id="PTHR31268">
    <property type="match status" value="1"/>
</dbReference>
<dbReference type="GO" id="GO:0004557">
    <property type="term" value="F:alpha-galactosidase activity"/>
    <property type="evidence" value="ECO:0007669"/>
    <property type="project" value="UniProtKB-EC"/>
</dbReference>
<name>A0A0N1HAG4_9EURO</name>
<dbReference type="PANTHER" id="PTHR31268:SF32">
    <property type="entry name" value="GALACTINOL--SUCROSE GALACTOSYLTRANSFERASE 2-RELATED"/>
    <property type="match status" value="1"/>
</dbReference>
<keyword evidence="6" id="KW-0328">Glycosyltransferase</keyword>
<protein>
    <submittedName>
        <fullName evidence="6">Putative galactinol--sucrose galactosyltransferase 6</fullName>
    </submittedName>
</protein>
<dbReference type="GeneID" id="28735203"/>
<dbReference type="SUPFAM" id="SSF51445">
    <property type="entry name" value="(Trans)glycosidases"/>
    <property type="match status" value="1"/>
</dbReference>
<feature type="compositionally biased region" description="Low complexity" evidence="5">
    <location>
        <begin position="1"/>
        <end position="14"/>
    </location>
</feature>
<dbReference type="RefSeq" id="XP_017999580.1">
    <property type="nucleotide sequence ID" value="XM_018143323.1"/>
</dbReference>
<feature type="compositionally biased region" description="Acidic residues" evidence="5">
    <location>
        <begin position="899"/>
        <end position="908"/>
    </location>
</feature>
<evidence type="ECO:0000313" key="7">
    <source>
        <dbReference type="Proteomes" id="UP000038010"/>
    </source>
</evidence>
<evidence type="ECO:0000256" key="5">
    <source>
        <dbReference type="SAM" id="MobiDB-lite"/>
    </source>
</evidence>
<evidence type="ECO:0000256" key="3">
    <source>
        <dbReference type="ARBA" id="ARBA00023277"/>
    </source>
</evidence>
<dbReference type="Proteomes" id="UP000038010">
    <property type="component" value="Unassembled WGS sequence"/>
</dbReference>
<accession>A0A0N1HAG4</accession>
<evidence type="ECO:0000313" key="6">
    <source>
        <dbReference type="EMBL" id="KPI39617.1"/>
    </source>
</evidence>
<comment type="catalytic activity">
    <reaction evidence="1">
        <text>Hydrolysis of terminal, non-reducing alpha-D-galactose residues in alpha-D-galactosides, including galactose oligosaccharides, galactomannans and galactolipids.</text>
        <dbReference type="EC" id="3.2.1.22"/>
    </reaction>
</comment>
<feature type="compositionally biased region" description="Low complexity" evidence="5">
    <location>
        <begin position="867"/>
        <end position="898"/>
    </location>
</feature>
<keyword evidence="7" id="KW-1185">Reference proteome</keyword>
<comment type="catalytic activity">
    <reaction evidence="4">
        <text>alpha-D-galactosyl-(1-&gt;3)-1D-myo-inositol + sucrose = raffinose + myo-inositol</text>
        <dbReference type="Rhea" id="RHEA:20161"/>
        <dbReference type="ChEBI" id="CHEBI:16634"/>
        <dbReference type="ChEBI" id="CHEBI:17268"/>
        <dbReference type="ChEBI" id="CHEBI:17505"/>
        <dbReference type="ChEBI" id="CHEBI:17992"/>
        <dbReference type="EC" id="2.4.1.82"/>
    </reaction>
</comment>
<comment type="similarity">
    <text evidence="2">Belongs to the glycosyl hydrolases 36 family.</text>
</comment>
<reference evidence="6 7" key="1">
    <citation type="submission" date="2015-06" db="EMBL/GenBank/DDBJ databases">
        <title>Draft genome of the ant-associated black yeast Phialophora attae CBS 131958.</title>
        <authorList>
            <person name="Moreno L.F."/>
            <person name="Stielow B.J."/>
            <person name="de Hoog S."/>
            <person name="Vicente V.A."/>
            <person name="Weiss V.A."/>
            <person name="de Vries M."/>
            <person name="Cruz L.M."/>
            <person name="Souza E.M."/>
        </authorList>
    </citation>
    <scope>NUCLEOTIDE SEQUENCE [LARGE SCALE GENOMIC DNA]</scope>
    <source>
        <strain evidence="6 7">CBS 131958</strain>
    </source>
</reference>
<proteinExistence type="inferred from homology"/>
<dbReference type="OrthoDB" id="4664297at2759"/>
<dbReference type="Gene3D" id="3.20.20.70">
    <property type="entry name" value="Aldolase class I"/>
    <property type="match status" value="1"/>
</dbReference>
<dbReference type="InterPro" id="IPR013785">
    <property type="entry name" value="Aldolase_TIM"/>
</dbReference>
<keyword evidence="3" id="KW-0119">Carbohydrate metabolism</keyword>
<dbReference type="VEuPathDB" id="FungiDB:AB675_3287"/>
<feature type="region of interest" description="Disordered" evidence="5">
    <location>
        <begin position="845"/>
        <end position="908"/>
    </location>
</feature>
<feature type="region of interest" description="Disordered" evidence="5">
    <location>
        <begin position="1"/>
        <end position="23"/>
    </location>
</feature>
<dbReference type="InterPro" id="IPR008811">
    <property type="entry name" value="Glycosyl_hydrolases_36"/>
</dbReference>
<dbReference type="InterPro" id="IPR017853">
    <property type="entry name" value="GH"/>
</dbReference>
<dbReference type="GO" id="GO:0047274">
    <property type="term" value="F:galactinol-sucrose galactosyltransferase activity"/>
    <property type="evidence" value="ECO:0007669"/>
    <property type="project" value="UniProtKB-EC"/>
</dbReference>
<keyword evidence="6" id="KW-0808">Transferase</keyword>
<organism evidence="6 7">
    <name type="scientific">Cyphellophora attinorum</name>
    <dbReference type="NCBI Taxonomy" id="1664694"/>
    <lineage>
        <taxon>Eukaryota</taxon>
        <taxon>Fungi</taxon>
        <taxon>Dikarya</taxon>
        <taxon>Ascomycota</taxon>
        <taxon>Pezizomycotina</taxon>
        <taxon>Eurotiomycetes</taxon>
        <taxon>Chaetothyriomycetidae</taxon>
        <taxon>Chaetothyriales</taxon>
        <taxon>Cyphellophoraceae</taxon>
        <taxon>Cyphellophora</taxon>
    </lineage>
</organism>
<sequence length="1108" mass="122074">MSGSLLPSDSPLPSTATSVSPTPALTKPSQIKFYRPAQMSLFAHIATYPPLSQVSIIPPSRKQFNFTVILESSTSFPERPWEVSIWYDHGAYIGNKTPWRALDLQLVEPGPFYLSHDSKTTIRRYCFSGNLDSPFPVSDRIQRGRRVPFTVRYRTDPDSEWQWVFHNFNIADGELILQPPVDPNVVGVSPVDLQEGWSARKLISEAPDARLYSIESSDSIPPAPDGEDAQTHRRALGRVLSLHRWFALVRIWSPWLGPRHGDSSFHLTEPALLISFLRSDGMQVVLLAINGIDDALTTFSSGDNGEIVVDMRNDTTKNRKFKILAGCAWKFDIALASVIYELRKQARHSPAWLESLSQIPTEILDQHKAQQGQRRQSQIRVDSLSSESEYAIVTTAYEQHTVSEAKSAKALRPIDTKTNGSAATLTSDIISAEPETQPQPQYLASWYDSLAYCTWNALGQALSPSKILSALQLLAKANIKVSTLIIDDNWQSLTGTQGTTSQFQRGWTRFEANSEFFRDGLAHLIKDIRSQNPWIKDIAVWHALMGYWGLIAPSTAQSQSEIASTYQTQIVTINEKSPAQGQKTAISPEAIHQLYTDFYTFLSASGVTAVKTDVQFYLDELTSTPDRRSLTHPYLSAWTQAHLRHLSGKAISCMSMTPQILFGQLLPAVGVLPRIVLRTSDDFFPNVETSHPWHVFCNAHNSVLTTHLNVLGDWDMFQTKLHDDTMGNWSGMHAAARAVSGGPIYITDEPGRHDVDLIDQMTARSVRPDEGRVVLRPSTQGKTVGVYDRYEEKGVLKIGVWDRGAASGFGKEPKLGTGILGVFNMAEHEISVLLPVSKFPGLEVEDEEGLQRSSRRGSEYDVVSPGSASGPRSPVRAPPSRSGSRPGSGPSSVFGDAPSDLEDEDDELADSPTAIAAARNRKWVIKSHVTGKITRPVRPGAPLKSDELLLCKLPPRGYDVWTAVPVQIVALAPQNGEEQEIEVAVMGLLGKFTGACAITACDVSTAESGKRVRVGVGLKALGVLGIWVNRSSTGAENGNDGKHEWRKDKMMVMIQNRAVPEDSVSISDEGIAAGEGARIIKVDVEKAWDAMKLDVGWSNEVRVEVLFE</sequence>
<evidence type="ECO:0000256" key="4">
    <source>
        <dbReference type="ARBA" id="ARBA00049426"/>
    </source>
</evidence>